<dbReference type="PROSITE" id="PS50994">
    <property type="entry name" value="INTEGRASE"/>
    <property type="match status" value="1"/>
</dbReference>
<reference evidence="3" key="1">
    <citation type="submission" date="2022-06" db="EMBL/GenBank/DDBJ databases">
        <title>Aeoliella straminimaris, a novel planctomycete from sediments.</title>
        <authorList>
            <person name="Vitorino I.R."/>
            <person name="Lage O.M."/>
        </authorList>
    </citation>
    <scope>NUCLEOTIDE SEQUENCE</scope>
    <source>
        <strain evidence="3">ICT_H6.2</strain>
    </source>
</reference>
<dbReference type="NCBIfam" id="NF033516">
    <property type="entry name" value="transpos_IS3"/>
    <property type="match status" value="1"/>
</dbReference>
<dbReference type="InterPro" id="IPR012337">
    <property type="entry name" value="RNaseH-like_sf"/>
</dbReference>
<comment type="caution">
    <text evidence="3">The sequence shown here is derived from an EMBL/GenBank/DDBJ whole genome shotgun (WGS) entry which is preliminary data.</text>
</comment>
<dbReference type="EMBL" id="JAMXLR010000050">
    <property type="protein sequence ID" value="MCO6044975.1"/>
    <property type="molecule type" value="Genomic_DNA"/>
</dbReference>
<feature type="compositionally biased region" description="Basic and acidic residues" evidence="1">
    <location>
        <begin position="374"/>
        <end position="385"/>
    </location>
</feature>
<dbReference type="InterPro" id="IPR025948">
    <property type="entry name" value="HTH-like_dom"/>
</dbReference>
<dbReference type="InterPro" id="IPR002514">
    <property type="entry name" value="Transposase_8"/>
</dbReference>
<sequence length="392" mass="45027">MSRKRRSFSAGFKAKVALAAAKGDKTLAELASQYEVYPNQISAWKKQLLEGMGGLFEDGRQRKLPEDEPQTAQLYEQIGRLKVELDWLKKKLPSRAMDKRRWIEPGHPQLSVRRQCELLGLARSSCYYAAKGESEENRELMRRIDELYTRWPFYGSRRLADELGVSRKRIARLMRVMGIEAIYPKKRTTWPGAGHKIYPYLLRNIEITCPNQVWSSDITYVPLKSGWLYLVAVLDWFSRKVLSWRLSNTMDGRFCMEALDDALTQSAPEIFNTDQGSQFTSSTFTGRLEQRGIAISMDGRGRALDNVFIERLWRSVKYEEVYLKSYPSVAECEAGLSAYFTFYNDRRRHQALGRRTPTAVYAGESSSEVSSGTEDSRVGRKKLENVRSGCAR</sequence>
<dbReference type="Pfam" id="PF13276">
    <property type="entry name" value="HTH_21"/>
    <property type="match status" value="1"/>
</dbReference>
<dbReference type="SUPFAM" id="SSF53098">
    <property type="entry name" value="Ribonuclease H-like"/>
    <property type="match status" value="1"/>
</dbReference>
<gene>
    <name evidence="3" type="ORF">NG895_13780</name>
</gene>
<proteinExistence type="predicted"/>
<protein>
    <submittedName>
        <fullName evidence="3">IS3 family transposase</fullName>
    </submittedName>
</protein>
<organism evidence="3 4">
    <name type="scientific">Aeoliella straminimaris</name>
    <dbReference type="NCBI Taxonomy" id="2954799"/>
    <lineage>
        <taxon>Bacteria</taxon>
        <taxon>Pseudomonadati</taxon>
        <taxon>Planctomycetota</taxon>
        <taxon>Planctomycetia</taxon>
        <taxon>Pirellulales</taxon>
        <taxon>Lacipirellulaceae</taxon>
        <taxon>Aeoliella</taxon>
    </lineage>
</organism>
<accession>A0A9X2F9Q0</accession>
<dbReference type="Proteomes" id="UP001155241">
    <property type="component" value="Unassembled WGS sequence"/>
</dbReference>
<evidence type="ECO:0000313" key="4">
    <source>
        <dbReference type="Proteomes" id="UP001155241"/>
    </source>
</evidence>
<dbReference type="Gene3D" id="3.30.420.10">
    <property type="entry name" value="Ribonuclease H-like superfamily/Ribonuclease H"/>
    <property type="match status" value="1"/>
</dbReference>
<feature type="region of interest" description="Disordered" evidence="1">
    <location>
        <begin position="355"/>
        <end position="392"/>
    </location>
</feature>
<dbReference type="InterPro" id="IPR036397">
    <property type="entry name" value="RNaseH_sf"/>
</dbReference>
<dbReference type="SUPFAM" id="SSF48295">
    <property type="entry name" value="TrpR-like"/>
    <property type="match status" value="1"/>
</dbReference>
<dbReference type="GO" id="GO:0004803">
    <property type="term" value="F:transposase activity"/>
    <property type="evidence" value="ECO:0007669"/>
    <property type="project" value="InterPro"/>
</dbReference>
<dbReference type="AlphaFoldDB" id="A0A9X2F9Q0"/>
<dbReference type="PANTHER" id="PTHR46889:SF7">
    <property type="entry name" value="TRANSPOSASE FOR INSERTION SEQUENCE ELEMENT IS904"/>
    <property type="match status" value="1"/>
</dbReference>
<dbReference type="GO" id="GO:0043565">
    <property type="term" value="F:sequence-specific DNA binding"/>
    <property type="evidence" value="ECO:0007669"/>
    <property type="project" value="InterPro"/>
</dbReference>
<feature type="compositionally biased region" description="Low complexity" evidence="1">
    <location>
        <begin position="364"/>
        <end position="373"/>
    </location>
</feature>
<name>A0A9X2F9Q0_9BACT</name>
<keyword evidence="4" id="KW-1185">Reference proteome</keyword>
<dbReference type="InterPro" id="IPR010921">
    <property type="entry name" value="Trp_repressor/repl_initiator"/>
</dbReference>
<dbReference type="GO" id="GO:0006313">
    <property type="term" value="P:DNA transposition"/>
    <property type="evidence" value="ECO:0007669"/>
    <property type="project" value="InterPro"/>
</dbReference>
<dbReference type="PANTHER" id="PTHR46889">
    <property type="entry name" value="TRANSPOSASE INSF FOR INSERTION SEQUENCE IS3B-RELATED"/>
    <property type="match status" value="1"/>
</dbReference>
<evidence type="ECO:0000259" key="2">
    <source>
        <dbReference type="PROSITE" id="PS50994"/>
    </source>
</evidence>
<dbReference type="GO" id="GO:0015074">
    <property type="term" value="P:DNA integration"/>
    <property type="evidence" value="ECO:0007669"/>
    <property type="project" value="InterPro"/>
</dbReference>
<evidence type="ECO:0000256" key="1">
    <source>
        <dbReference type="SAM" id="MobiDB-lite"/>
    </source>
</evidence>
<dbReference type="InterPro" id="IPR001584">
    <property type="entry name" value="Integrase_cat-core"/>
</dbReference>
<dbReference type="InterPro" id="IPR050900">
    <property type="entry name" value="Transposase_IS3/IS150/IS904"/>
</dbReference>
<dbReference type="Pfam" id="PF01527">
    <property type="entry name" value="HTH_Tnp_1"/>
    <property type="match status" value="1"/>
</dbReference>
<dbReference type="InterPro" id="IPR048020">
    <property type="entry name" value="Transpos_IS3"/>
</dbReference>
<dbReference type="Pfam" id="PF00665">
    <property type="entry name" value="rve"/>
    <property type="match status" value="1"/>
</dbReference>
<feature type="domain" description="Integrase catalytic" evidence="2">
    <location>
        <begin position="206"/>
        <end position="365"/>
    </location>
</feature>
<evidence type="ECO:0000313" key="3">
    <source>
        <dbReference type="EMBL" id="MCO6044975.1"/>
    </source>
</evidence>